<accession>A0A0E0NC13</accession>
<name>A0A0E0NC13_ORYRU</name>
<dbReference type="Gramene" id="ORUFI02G09540.1">
    <property type="protein sequence ID" value="ORUFI02G09540.1"/>
    <property type="gene ID" value="ORUFI02G09540"/>
</dbReference>
<feature type="compositionally biased region" description="Basic and acidic residues" evidence="1">
    <location>
        <begin position="108"/>
        <end position="120"/>
    </location>
</feature>
<organism evidence="2 3">
    <name type="scientific">Oryza rufipogon</name>
    <name type="common">Brownbeard rice</name>
    <name type="synonym">Asian wild rice</name>
    <dbReference type="NCBI Taxonomy" id="4529"/>
    <lineage>
        <taxon>Eukaryota</taxon>
        <taxon>Viridiplantae</taxon>
        <taxon>Streptophyta</taxon>
        <taxon>Embryophyta</taxon>
        <taxon>Tracheophyta</taxon>
        <taxon>Spermatophyta</taxon>
        <taxon>Magnoliopsida</taxon>
        <taxon>Liliopsida</taxon>
        <taxon>Poales</taxon>
        <taxon>Poaceae</taxon>
        <taxon>BOP clade</taxon>
        <taxon>Oryzoideae</taxon>
        <taxon>Oryzeae</taxon>
        <taxon>Oryzinae</taxon>
        <taxon>Oryza</taxon>
    </lineage>
</organism>
<dbReference type="AlphaFoldDB" id="A0A0E0NC13"/>
<evidence type="ECO:0000313" key="3">
    <source>
        <dbReference type="Proteomes" id="UP000008022"/>
    </source>
</evidence>
<dbReference type="HOGENOM" id="CLU_1087341_0_0_1"/>
<feature type="compositionally biased region" description="Polar residues" evidence="1">
    <location>
        <begin position="124"/>
        <end position="137"/>
    </location>
</feature>
<reference evidence="2" key="2">
    <citation type="submission" date="2015-06" db="UniProtKB">
        <authorList>
            <consortium name="EnsemblPlants"/>
        </authorList>
    </citation>
    <scope>IDENTIFICATION</scope>
</reference>
<dbReference type="EnsemblPlants" id="ORUFI02G09540.1">
    <property type="protein sequence ID" value="ORUFI02G09540.1"/>
    <property type="gene ID" value="ORUFI02G09540"/>
</dbReference>
<dbReference type="Proteomes" id="UP000008022">
    <property type="component" value="Unassembled WGS sequence"/>
</dbReference>
<feature type="region of interest" description="Disordered" evidence="1">
    <location>
        <begin position="168"/>
        <end position="202"/>
    </location>
</feature>
<feature type="region of interest" description="Disordered" evidence="1">
    <location>
        <begin position="45"/>
        <end position="65"/>
    </location>
</feature>
<evidence type="ECO:0000256" key="1">
    <source>
        <dbReference type="SAM" id="MobiDB-lite"/>
    </source>
</evidence>
<feature type="region of interest" description="Disordered" evidence="1">
    <location>
        <begin position="91"/>
        <end position="137"/>
    </location>
</feature>
<proteinExistence type="predicted"/>
<reference evidence="3" key="1">
    <citation type="submission" date="2013-06" db="EMBL/GenBank/DDBJ databases">
        <authorList>
            <person name="Zhao Q."/>
        </authorList>
    </citation>
    <scope>NUCLEOTIDE SEQUENCE</scope>
    <source>
        <strain evidence="3">cv. W1943</strain>
    </source>
</reference>
<evidence type="ECO:0000313" key="2">
    <source>
        <dbReference type="EnsemblPlants" id="ORUFI02G09540.1"/>
    </source>
</evidence>
<keyword evidence="3" id="KW-1185">Reference proteome</keyword>
<protein>
    <submittedName>
        <fullName evidence="2">Uncharacterized protein</fullName>
    </submittedName>
</protein>
<dbReference type="OMA" id="QIQRWAR"/>
<sequence length="260" mass="28370">MPLEFYKIKTVPLPSHFPSILFLFRLLPSFSHHLPGVKPERELAGKVNEPNLERGADPGVGLLQAEPPPIARSIRRDWQIQRWARPTNPVVAVSDDSGVGRNRRKPRLRVESDRRRDPLLPHRCSTSAPALASRSVSTSRRPLSLTAVFSLLSSSAGLSKCLLAACRERRKRQDTSPPSLSLRRHRQACSRHAVPDPPTLAPPPKLSKLAAAMDGWTTAGGIAATAPARDLACLGLAADYSELASLALGRNARKKEPPLP</sequence>